<evidence type="ECO:0000259" key="3">
    <source>
        <dbReference type="Pfam" id="PF07819"/>
    </source>
</evidence>
<feature type="coiled-coil region" evidence="1">
    <location>
        <begin position="218"/>
        <end position="245"/>
    </location>
</feature>
<dbReference type="PANTHER" id="PTHR11440">
    <property type="entry name" value="LECITHIN-CHOLESTEROL ACYLTRANSFERASE-RELATED"/>
    <property type="match status" value="1"/>
</dbReference>
<evidence type="ECO:0000256" key="2">
    <source>
        <dbReference type="SAM" id="MobiDB-lite"/>
    </source>
</evidence>
<keyword evidence="1" id="KW-0175">Coiled coil</keyword>
<dbReference type="SUPFAM" id="SSF53474">
    <property type="entry name" value="alpha/beta-Hydrolases"/>
    <property type="match status" value="1"/>
</dbReference>
<comment type="caution">
    <text evidence="4">The sequence shown here is derived from an EMBL/GenBank/DDBJ whole genome shotgun (WGS) entry which is preliminary data.</text>
</comment>
<dbReference type="InterPro" id="IPR029058">
    <property type="entry name" value="AB_hydrolase_fold"/>
</dbReference>
<reference evidence="4 5" key="1">
    <citation type="submission" date="2024-03" db="EMBL/GenBank/DDBJ databases">
        <title>Novel species of the genus Variovorax.</title>
        <authorList>
            <person name="Liu Q."/>
            <person name="Xin Y.-H."/>
        </authorList>
    </citation>
    <scope>NUCLEOTIDE SEQUENCE [LARGE SCALE GENOMIC DNA]</scope>
    <source>
        <strain evidence="4 5">KACC 18899</strain>
    </source>
</reference>
<protein>
    <recommendedName>
        <fullName evidence="3">GPI inositol-deacylase PGAP1-like alpha/beta domain-containing protein</fullName>
    </recommendedName>
</protein>
<dbReference type="RefSeq" id="WP_340356353.1">
    <property type="nucleotide sequence ID" value="NZ_JBBKZU010000003.1"/>
</dbReference>
<evidence type="ECO:0000313" key="5">
    <source>
        <dbReference type="Proteomes" id="UP001365846"/>
    </source>
</evidence>
<dbReference type="InterPro" id="IPR012908">
    <property type="entry name" value="PGAP1-ab_dom-like"/>
</dbReference>
<evidence type="ECO:0000313" key="4">
    <source>
        <dbReference type="EMBL" id="MEJ8811037.1"/>
    </source>
</evidence>
<evidence type="ECO:0000256" key="1">
    <source>
        <dbReference type="SAM" id="Coils"/>
    </source>
</evidence>
<proteinExistence type="predicted"/>
<dbReference type="Gene3D" id="3.40.50.1820">
    <property type="entry name" value="alpha/beta hydrolase"/>
    <property type="match status" value="1"/>
</dbReference>
<organism evidence="4 5">
    <name type="scientific">Variovorax ureilyticus</name>
    <dbReference type="NCBI Taxonomy" id="1836198"/>
    <lineage>
        <taxon>Bacteria</taxon>
        <taxon>Pseudomonadati</taxon>
        <taxon>Pseudomonadota</taxon>
        <taxon>Betaproteobacteria</taxon>
        <taxon>Burkholderiales</taxon>
        <taxon>Comamonadaceae</taxon>
        <taxon>Variovorax</taxon>
    </lineage>
</organism>
<keyword evidence="5" id="KW-1185">Reference proteome</keyword>
<dbReference type="EMBL" id="JBBKZU010000003">
    <property type="protein sequence ID" value="MEJ8811037.1"/>
    <property type="molecule type" value="Genomic_DNA"/>
</dbReference>
<dbReference type="Proteomes" id="UP001365846">
    <property type="component" value="Unassembled WGS sequence"/>
</dbReference>
<dbReference type="Pfam" id="PF07819">
    <property type="entry name" value="PGAP1"/>
    <property type="match status" value="1"/>
</dbReference>
<accession>A0ABU8VCY1</accession>
<gene>
    <name evidence="4" type="ORF">WKW77_08145</name>
</gene>
<sequence length="575" mass="64537">MTDTTTPQDPRVLLPSPQPDGTLCYRHNLTRKERTDLVVVRVGIVNALPIVFVPGVMGSNLRGLDEKRTKVWNLDSLGSLFFDKWGQKAGKRQEFLHPDRTEVDPEGAVPSKAVGSVMAANAKDLETCYQRRGWGEVGKGSYQDFLMLLEETLNGHRSLQPERTDVVTKIKALMELKAKDPADQPWRPEKGPALSDPEDFANLRKWLFPVYACGYNWLDDNANSAERLRRRIDEVIAENNSANSRCEQVIVITHSMGGLVARACQQMDGMEAKIAGIVHGVMPVDGAPIAYRRCKLGLSEEGWGLGQVIGSTGQEVTAIFAQAPGPLELLPTQRYKQNWLEVRGPDNNYVQKMLHEADPYSEIYKRRDRWWALVKEEWLSPEDGVPIRWRDYLEFLGKAEDFHEQVTPQTYHPNTYAFYGADNKGATESFERIVWQMKRGERDESDTPAPQEVYEMSANDTRIRIDGENPEHVGLKRVPRTSFEGNPHGTHEVSHWELRAGKPDGGTGDGTVPAQSGRSPVDCAKVRQVFRLSGLEHEPAYTQRSPVARQVTLYAVSKIALEAKVPQCAPANAKE</sequence>
<feature type="region of interest" description="Disordered" evidence="2">
    <location>
        <begin position="498"/>
        <end position="520"/>
    </location>
</feature>
<feature type="domain" description="GPI inositol-deacylase PGAP1-like alpha/beta" evidence="3">
    <location>
        <begin position="226"/>
        <end position="291"/>
    </location>
</feature>
<name>A0ABU8VCY1_9BURK</name>